<dbReference type="Gene3D" id="3.30.310.50">
    <property type="entry name" value="Alpha-D-phosphohexomutase, C-terminal domain"/>
    <property type="match status" value="1"/>
</dbReference>
<evidence type="ECO:0000256" key="3">
    <source>
        <dbReference type="ARBA" id="ARBA00022553"/>
    </source>
</evidence>
<reference evidence="12 13" key="2">
    <citation type="journal article" date="2016" name="ISME J.">
        <title>Physiological and genomic characterization of two novel marine thaumarchaeal strains indicates niche differentiation.</title>
        <authorList>
            <person name="Bayer B."/>
            <person name="Vojvoda J."/>
            <person name="Offre P."/>
            <person name="Alves R.J."/>
            <person name="Elisabeth N.H."/>
            <person name="Garcia J.A."/>
            <person name="Volland J.M."/>
            <person name="Srivastava A."/>
            <person name="Schleper C."/>
            <person name="Herndl G.J."/>
        </authorList>
    </citation>
    <scope>NUCLEOTIDE SEQUENCE [LARGE SCALE GENOMIC DNA]</scope>
    <source>
        <strain evidence="12 13">NF5</strain>
    </source>
</reference>
<dbReference type="GO" id="GO:0005975">
    <property type="term" value="P:carbohydrate metabolic process"/>
    <property type="evidence" value="ECO:0007669"/>
    <property type="project" value="InterPro"/>
</dbReference>
<dbReference type="InterPro" id="IPR005843">
    <property type="entry name" value="A-D-PHexomutase_C"/>
</dbReference>
<dbReference type="FunFam" id="3.30.310.50:FF:000009">
    <property type="entry name" value="Probable phosphoglucosamine mutase"/>
    <property type="match status" value="1"/>
</dbReference>
<dbReference type="KEGG" id="nin:NADRNF5_2036"/>
<sequence length="449" mass="48886">MAKFFGTNGIRGVFSEDFTLEFVHDMTLAIGTYFERGPILIGYDGRESSPIICKVVSSALNSIGIDCNVAGIVPTPCLEFGVKSLGYSGGIMITASHNPSQYNGIKPAAKDGVEISRDDELIIEDIYFKKNWITNPSKWGTTGTEERTIETYLNGILSHIDSSLIESKKFRVVLDLGNGAQAVSAPDFCKKLQCETFLVNQSIDGNFPGRGSEPTPQNLSTLSQTVLEKKADVGIAFDGDGDRSIFCDDKGNILTGDKSALLLTQHILKKNPNSLVVTCLNSGSNIENISEKFNSKVLRTKVGSVEVSRKMVPTNALIGFEENGGFMYGKHNQVRDGCMTLGLMLDLLATSGKSLSDEISLLPPSFTTKDKVSCPSEKVDELISSLKGEFPNSDTADGIKISDDPKNWVMIRPSGTEPIVRVYAEAESQEKLDSLMTEYLEKVKTIISR</sequence>
<dbReference type="GeneID" id="24821199"/>
<dbReference type="OrthoDB" id="10363at2157"/>
<evidence type="ECO:0000256" key="1">
    <source>
        <dbReference type="ARBA" id="ARBA00001946"/>
    </source>
</evidence>
<dbReference type="Proteomes" id="UP000032408">
    <property type="component" value="Chromosome"/>
</dbReference>
<dbReference type="InterPro" id="IPR005845">
    <property type="entry name" value="A-D-PHexomutase_a/b/a-II"/>
</dbReference>
<feature type="domain" description="Alpha-D-phosphohexomutase alpha/beta/alpha" evidence="10">
    <location>
        <begin position="151"/>
        <end position="251"/>
    </location>
</feature>
<evidence type="ECO:0000256" key="4">
    <source>
        <dbReference type="ARBA" id="ARBA00022723"/>
    </source>
</evidence>
<accession>A0A0D5C5R7</accession>
<proteinExistence type="inferred from homology"/>
<dbReference type="InterPro" id="IPR005846">
    <property type="entry name" value="A-D-PHexomutase_a/b/a-III"/>
</dbReference>
<keyword evidence="4 7" id="KW-0479">Metal-binding</keyword>
<dbReference type="InterPro" id="IPR005841">
    <property type="entry name" value="Alpha-D-phosphohexomutase_SF"/>
</dbReference>
<dbReference type="Pfam" id="PF00408">
    <property type="entry name" value="PGM_PMM_IV"/>
    <property type="match status" value="1"/>
</dbReference>
<feature type="domain" description="Alpha-D-phosphohexomutase alpha/beta/alpha" evidence="11">
    <location>
        <begin position="256"/>
        <end position="360"/>
    </location>
</feature>
<evidence type="ECO:0000256" key="2">
    <source>
        <dbReference type="ARBA" id="ARBA00010231"/>
    </source>
</evidence>
<dbReference type="PANTHER" id="PTHR42946:SF1">
    <property type="entry name" value="PHOSPHOGLUCOMUTASE (ALPHA-D-GLUCOSE-1,6-BISPHOSPHATE-DEPENDENT)"/>
    <property type="match status" value="1"/>
</dbReference>
<comment type="similarity">
    <text evidence="2 7">Belongs to the phosphohexose mutase family.</text>
</comment>
<reference evidence="13" key="1">
    <citation type="submission" date="2015-03" db="EMBL/GenBank/DDBJ databases">
        <title>Characterization of two novel Thaumarchaeota isolated from the Northern Adriatic Sea.</title>
        <authorList>
            <person name="Bayer B."/>
            <person name="Vojvoda J."/>
            <person name="Offre P."/>
            <person name="Srivastava A."/>
            <person name="Elisabeth N."/>
            <person name="Garcia J.A.L."/>
            <person name="Schleper C."/>
            <person name="Herndl G.J."/>
        </authorList>
    </citation>
    <scope>NUCLEOTIDE SEQUENCE [LARGE SCALE GENOMIC DNA]</scope>
    <source>
        <strain evidence="13">NF5</strain>
    </source>
</reference>
<dbReference type="AlphaFoldDB" id="A0A0D5C5R7"/>
<dbReference type="Gene3D" id="3.40.120.10">
    <property type="entry name" value="Alpha-D-Glucose-1,6-Bisphosphate, subunit A, domain 3"/>
    <property type="match status" value="3"/>
</dbReference>
<dbReference type="EMBL" id="CP011070">
    <property type="protein sequence ID" value="AJW71710.1"/>
    <property type="molecule type" value="Genomic_DNA"/>
</dbReference>
<keyword evidence="13" id="KW-1185">Reference proteome</keyword>
<dbReference type="PRINTS" id="PR00509">
    <property type="entry name" value="PGMPMM"/>
</dbReference>
<protein>
    <submittedName>
        <fullName evidence="12">Phosphoglucosamine mutase</fullName>
    </submittedName>
</protein>
<dbReference type="InterPro" id="IPR050060">
    <property type="entry name" value="Phosphoglucosamine_mutase"/>
</dbReference>
<evidence type="ECO:0000256" key="7">
    <source>
        <dbReference type="RuleBase" id="RU004326"/>
    </source>
</evidence>
<dbReference type="Pfam" id="PF02879">
    <property type="entry name" value="PGM_PMM_II"/>
    <property type="match status" value="1"/>
</dbReference>
<evidence type="ECO:0000259" key="11">
    <source>
        <dbReference type="Pfam" id="PF02880"/>
    </source>
</evidence>
<evidence type="ECO:0000259" key="9">
    <source>
        <dbReference type="Pfam" id="PF02878"/>
    </source>
</evidence>
<dbReference type="GO" id="GO:0000287">
    <property type="term" value="F:magnesium ion binding"/>
    <property type="evidence" value="ECO:0007669"/>
    <property type="project" value="InterPro"/>
</dbReference>
<comment type="cofactor">
    <cofactor evidence="1">
        <name>Mg(2+)</name>
        <dbReference type="ChEBI" id="CHEBI:18420"/>
    </cofactor>
</comment>
<dbReference type="Pfam" id="PF02878">
    <property type="entry name" value="PGM_PMM_I"/>
    <property type="match status" value="1"/>
</dbReference>
<evidence type="ECO:0000259" key="10">
    <source>
        <dbReference type="Pfam" id="PF02879"/>
    </source>
</evidence>
<dbReference type="InterPro" id="IPR036900">
    <property type="entry name" value="A-D-PHexomutase_C_sf"/>
</dbReference>
<evidence type="ECO:0000256" key="6">
    <source>
        <dbReference type="ARBA" id="ARBA00023235"/>
    </source>
</evidence>
<evidence type="ECO:0000313" key="12">
    <source>
        <dbReference type="EMBL" id="AJW71710.1"/>
    </source>
</evidence>
<dbReference type="PROSITE" id="PS00710">
    <property type="entry name" value="PGM_PMM"/>
    <property type="match status" value="1"/>
</dbReference>
<dbReference type="Pfam" id="PF02880">
    <property type="entry name" value="PGM_PMM_III"/>
    <property type="match status" value="1"/>
</dbReference>
<dbReference type="STRING" id="1580092.NADRNF5_2036"/>
<feature type="domain" description="Alpha-D-phosphohexomutase C-terminal" evidence="8">
    <location>
        <begin position="392"/>
        <end position="438"/>
    </location>
</feature>
<dbReference type="InterPro" id="IPR024086">
    <property type="entry name" value="GlmM_arc-type"/>
</dbReference>
<keyword evidence="5 7" id="KW-0460">Magnesium</keyword>
<feature type="domain" description="Alpha-D-phosphohexomutase alpha/beta/alpha" evidence="9">
    <location>
        <begin position="4"/>
        <end position="131"/>
    </location>
</feature>
<keyword evidence="6" id="KW-0413">Isomerase</keyword>
<keyword evidence="3" id="KW-0597">Phosphoprotein</keyword>
<dbReference type="SUPFAM" id="SSF53738">
    <property type="entry name" value="Phosphoglucomutase, first 3 domains"/>
    <property type="match status" value="3"/>
</dbReference>
<dbReference type="InterPro" id="IPR005844">
    <property type="entry name" value="A-D-PHexomutase_a/b/a-I"/>
</dbReference>
<dbReference type="InterPro" id="IPR016055">
    <property type="entry name" value="A-D-PHexomutase_a/b/a-I/II/III"/>
</dbReference>
<dbReference type="SUPFAM" id="SSF55957">
    <property type="entry name" value="Phosphoglucomutase, C-terminal domain"/>
    <property type="match status" value="1"/>
</dbReference>
<evidence type="ECO:0000313" key="13">
    <source>
        <dbReference type="Proteomes" id="UP000032408"/>
    </source>
</evidence>
<dbReference type="HOGENOM" id="CLU_016950_7_1_2"/>
<dbReference type="GO" id="GO:0004615">
    <property type="term" value="F:phosphomannomutase activity"/>
    <property type="evidence" value="ECO:0007669"/>
    <property type="project" value="TreeGrafter"/>
</dbReference>
<dbReference type="InterPro" id="IPR016066">
    <property type="entry name" value="A-D-PHexomutase_CS"/>
</dbReference>
<evidence type="ECO:0000256" key="5">
    <source>
        <dbReference type="ARBA" id="ARBA00022842"/>
    </source>
</evidence>
<dbReference type="PANTHER" id="PTHR42946">
    <property type="entry name" value="PHOSPHOHEXOSE MUTASE"/>
    <property type="match status" value="1"/>
</dbReference>
<organism evidence="12 13">
    <name type="scientific">Nitrosopumilus adriaticus</name>
    <dbReference type="NCBI Taxonomy" id="1580092"/>
    <lineage>
        <taxon>Archaea</taxon>
        <taxon>Nitrososphaerota</taxon>
        <taxon>Nitrososphaeria</taxon>
        <taxon>Nitrosopumilales</taxon>
        <taxon>Nitrosopumilaceae</taxon>
        <taxon>Nitrosopumilus</taxon>
    </lineage>
</organism>
<dbReference type="NCBIfam" id="TIGR03990">
    <property type="entry name" value="Arch_GlmM"/>
    <property type="match status" value="1"/>
</dbReference>
<gene>
    <name evidence="12" type="ORF">NADRNF5_2036</name>
</gene>
<dbReference type="CDD" id="cd03087">
    <property type="entry name" value="PGM_like1"/>
    <property type="match status" value="1"/>
</dbReference>
<dbReference type="RefSeq" id="WP_048118114.1">
    <property type="nucleotide sequence ID" value="NZ_CP011070.1"/>
</dbReference>
<name>A0A0D5C5R7_9ARCH</name>
<evidence type="ECO:0000259" key="8">
    <source>
        <dbReference type="Pfam" id="PF00408"/>
    </source>
</evidence>
<dbReference type="GO" id="GO:0008966">
    <property type="term" value="F:phosphoglucosamine mutase activity"/>
    <property type="evidence" value="ECO:0007669"/>
    <property type="project" value="InterPro"/>
</dbReference>